<evidence type="ECO:0000313" key="1">
    <source>
        <dbReference type="EMBL" id="RLK07561.1"/>
    </source>
</evidence>
<proteinExistence type="predicted"/>
<dbReference type="RefSeq" id="WP_010441549.1">
    <property type="nucleotide sequence ID" value="NZ_AEYW01000012.1"/>
</dbReference>
<comment type="caution">
    <text evidence="1">The sequence shown here is derived from an EMBL/GenBank/DDBJ whole genome shotgun (WGS) entry which is preliminary data.</text>
</comment>
<accession>A0A497ZG41</accession>
<name>A0A497ZG41_9RHOB</name>
<protein>
    <submittedName>
        <fullName evidence="1">Sulfopyruvate decarboxylase TPP-binding subunit</fullName>
    </submittedName>
</protein>
<evidence type="ECO:0000313" key="2">
    <source>
        <dbReference type="Proteomes" id="UP000271700"/>
    </source>
</evidence>
<organism evidence="1 2">
    <name type="scientific">Ruegeria conchae</name>
    <dbReference type="NCBI Taxonomy" id="981384"/>
    <lineage>
        <taxon>Bacteria</taxon>
        <taxon>Pseudomonadati</taxon>
        <taxon>Pseudomonadota</taxon>
        <taxon>Alphaproteobacteria</taxon>
        <taxon>Rhodobacterales</taxon>
        <taxon>Roseobacteraceae</taxon>
        <taxon>Ruegeria</taxon>
    </lineage>
</organism>
<sequence>MGGSLQSAASARDIAFPSGAGIIACIKQSHIREIVALPDIVTSDGLLWPISKDPDFRLTRICKEDEGVSICGAMSYNGTRALLMMQQTGLMDSLNAIRAIGMDYELPIVMMVGLQGKEPDVQPDQSASYGVRIIQPVLDAMEISHSLIEEPEDIDHIPQAVDAAYNASCPHVFLIGRSPETT</sequence>
<reference evidence="1 2" key="1">
    <citation type="submission" date="2018-10" db="EMBL/GenBank/DDBJ databases">
        <title>Genomic Encyclopedia of Archaeal and Bacterial Type Strains, Phase II (KMG-II): from individual species to whole genera.</title>
        <authorList>
            <person name="Goeker M."/>
        </authorList>
    </citation>
    <scope>NUCLEOTIDE SEQUENCE [LARGE SCALE GENOMIC DNA]</scope>
    <source>
        <strain evidence="1 2">DSM 29317</strain>
    </source>
</reference>
<keyword evidence="2" id="KW-1185">Reference proteome</keyword>
<gene>
    <name evidence="1" type="ORF">CLV75_2687</name>
</gene>
<dbReference type="STRING" id="981384.GCA_000192475_02284"/>
<dbReference type="OrthoDB" id="8448232at2"/>
<dbReference type="AlphaFoldDB" id="A0A497ZG41"/>
<dbReference type="EMBL" id="RCCT01000003">
    <property type="protein sequence ID" value="RLK07561.1"/>
    <property type="molecule type" value="Genomic_DNA"/>
</dbReference>
<dbReference type="Proteomes" id="UP000271700">
    <property type="component" value="Unassembled WGS sequence"/>
</dbReference>
<keyword evidence="1" id="KW-0670">Pyruvate</keyword>